<evidence type="ECO:0000313" key="1">
    <source>
        <dbReference type="EMBL" id="THU63210.1"/>
    </source>
</evidence>
<dbReference type="Proteomes" id="UP000317650">
    <property type="component" value="Chromosome 1"/>
</dbReference>
<comment type="caution">
    <text evidence="1">The sequence shown here is derived from an EMBL/GenBank/DDBJ whole genome shotgun (WGS) entry which is preliminary data.</text>
</comment>
<accession>A0A4S8JM87</accession>
<evidence type="ECO:0000313" key="2">
    <source>
        <dbReference type="Proteomes" id="UP000317650"/>
    </source>
</evidence>
<reference evidence="1 2" key="1">
    <citation type="journal article" date="2019" name="Nat. Plants">
        <title>Genome sequencing of Musa balbisiana reveals subgenome evolution and function divergence in polyploid bananas.</title>
        <authorList>
            <person name="Yao X."/>
        </authorList>
    </citation>
    <scope>NUCLEOTIDE SEQUENCE [LARGE SCALE GENOMIC DNA]</scope>
    <source>
        <strain evidence="2">cv. DH-PKW</strain>
        <tissue evidence="1">Leaves</tissue>
    </source>
</reference>
<gene>
    <name evidence="1" type="ORF">C4D60_Mb01t13330</name>
</gene>
<dbReference type="EMBL" id="PYDT01000004">
    <property type="protein sequence ID" value="THU63210.1"/>
    <property type="molecule type" value="Genomic_DNA"/>
</dbReference>
<proteinExistence type="predicted"/>
<name>A0A4S8JM87_MUSBA</name>
<protein>
    <submittedName>
        <fullName evidence="1">Uncharacterized protein</fullName>
    </submittedName>
</protein>
<dbReference type="AlphaFoldDB" id="A0A4S8JM87"/>
<sequence length="104" mass="11315">MTALGRVGRTLFRTDTSVSTDSSSNLTSTLGASTPNLKSPCNILQIDCNTVMGTFDMAEDDGFDLHLQRACCSSSQRRCMRSLASVTIIPTSETGWKLRARRPP</sequence>
<keyword evidence="2" id="KW-1185">Reference proteome</keyword>
<organism evidence="1 2">
    <name type="scientific">Musa balbisiana</name>
    <name type="common">Banana</name>
    <dbReference type="NCBI Taxonomy" id="52838"/>
    <lineage>
        <taxon>Eukaryota</taxon>
        <taxon>Viridiplantae</taxon>
        <taxon>Streptophyta</taxon>
        <taxon>Embryophyta</taxon>
        <taxon>Tracheophyta</taxon>
        <taxon>Spermatophyta</taxon>
        <taxon>Magnoliopsida</taxon>
        <taxon>Liliopsida</taxon>
        <taxon>Zingiberales</taxon>
        <taxon>Musaceae</taxon>
        <taxon>Musa</taxon>
    </lineage>
</organism>